<feature type="compositionally biased region" description="Polar residues" evidence="1">
    <location>
        <begin position="49"/>
        <end position="58"/>
    </location>
</feature>
<feature type="region of interest" description="Disordered" evidence="1">
    <location>
        <begin position="455"/>
        <end position="592"/>
    </location>
</feature>
<protein>
    <submittedName>
        <fullName evidence="2">Uncharacterized protein</fullName>
    </submittedName>
</protein>
<keyword evidence="3" id="KW-1185">Reference proteome</keyword>
<feature type="compositionally biased region" description="Basic and acidic residues" evidence="1">
    <location>
        <begin position="59"/>
        <end position="75"/>
    </location>
</feature>
<name>A0ABQ9X9W5_9EUKA</name>
<feature type="compositionally biased region" description="Basic and acidic residues" evidence="1">
    <location>
        <begin position="673"/>
        <end position="687"/>
    </location>
</feature>
<feature type="compositionally biased region" description="Basic and acidic residues" evidence="1">
    <location>
        <begin position="292"/>
        <end position="307"/>
    </location>
</feature>
<reference evidence="2 3" key="1">
    <citation type="journal article" date="2022" name="bioRxiv">
        <title>Genomics of Preaxostyla Flagellates Illuminates Evolutionary Transitions and the Path Towards Mitochondrial Loss.</title>
        <authorList>
            <person name="Novak L.V.F."/>
            <person name="Treitli S.C."/>
            <person name="Pyrih J."/>
            <person name="Halakuc P."/>
            <person name="Pipaliya S.V."/>
            <person name="Vacek V."/>
            <person name="Brzon O."/>
            <person name="Soukal P."/>
            <person name="Eme L."/>
            <person name="Dacks J.B."/>
            <person name="Karnkowska A."/>
            <person name="Elias M."/>
            <person name="Hampl V."/>
        </authorList>
    </citation>
    <scope>NUCLEOTIDE SEQUENCE [LARGE SCALE GENOMIC DNA]</scope>
    <source>
        <strain evidence="2">NAU3</strain>
        <tissue evidence="2">Gut</tissue>
    </source>
</reference>
<feature type="compositionally biased region" description="Basic and acidic residues" evidence="1">
    <location>
        <begin position="522"/>
        <end position="539"/>
    </location>
</feature>
<feature type="region of interest" description="Disordered" evidence="1">
    <location>
        <begin position="104"/>
        <end position="358"/>
    </location>
</feature>
<evidence type="ECO:0000313" key="2">
    <source>
        <dbReference type="EMBL" id="KAK2948048.1"/>
    </source>
</evidence>
<feature type="compositionally biased region" description="Low complexity" evidence="1">
    <location>
        <begin position="631"/>
        <end position="647"/>
    </location>
</feature>
<dbReference type="EMBL" id="JARBJD010000185">
    <property type="protein sequence ID" value="KAK2948048.1"/>
    <property type="molecule type" value="Genomic_DNA"/>
</dbReference>
<feature type="compositionally biased region" description="Basic and acidic residues" evidence="1">
    <location>
        <begin position="487"/>
        <end position="512"/>
    </location>
</feature>
<accession>A0ABQ9X9W5</accession>
<feature type="compositionally biased region" description="Basic and acidic residues" evidence="1">
    <location>
        <begin position="115"/>
        <end position="183"/>
    </location>
</feature>
<comment type="caution">
    <text evidence="2">The sequence shown here is derived from an EMBL/GenBank/DDBJ whole genome shotgun (WGS) entry which is preliminary data.</text>
</comment>
<feature type="compositionally biased region" description="Pro residues" evidence="1">
    <location>
        <begin position="35"/>
        <end position="45"/>
    </location>
</feature>
<sequence length="818" mass="93199">MSSFENVDLTITRLSIDVSTPNQSPILLSLAVKPTEPPNRAPSPVPRASTPQAQNNVQSKERMEAERRVEEAKARQREILRQQALEKERQRAEELVKKQQAAYAAAAEAQGQRMEQLRRQEAAKEAERRRQVAEMEQRRREAESRAAEAREQKMREMKAREDRERMIREEARRNFFDQQEQARRNKMAIDAQISGSNAPPSLPPSQYSQPDPRSYEPISVPKKKSPSSFPPLEDYFIKPKQAASPAKPKKAVAKAVRKKSAPPKSAERRSLSARRVTPTVADRPKTGSPLSDRPKSSDKQKMQKSEDQFGEQQGMLQRAASPAPSQPRSARPRTPTGVSLQQSKETKPATPSKQVLEQLGVGVSTMVLSDIDRQFEEEERRLREQKEGKGVDFKIQASSTMMNEIDRQFEEEERHLQAEEKQKSSNYLENHTMMEAKASDVKNGADRVRRLLLGEDEQKDLDEGTCGVKIVRRGEGMNRIKQLHSKNKVDDKKQREHEEKLQQLEPEKKAQAGDKPWLTRGKPKEEKAPEEEKRRIEQEMKDDEEAERRKVVKEAQMREREKRDAERKAFQKLIAKKKKQNRSHSVGDEEDVVILVASNRKPVQTTEAVEQKKEEVSIDVEVLVSSKSPQRPSSAKKAPARSSSARSGHSKEGRSCFEGGQPTSNTHASENWVVEREGRAGKREAERKRAKVVAVRQCGARRVITHPTVNDQIMAILFSETTISHKFKQKQQKFRSACIHLDLRRKSDLRLYLTGTKDVEISSTELELASIGLVPLPIMSRVSRRVADEFSNEIYSLGEERVIDTILRELFCAVKRGD</sequence>
<feature type="region of interest" description="Disordered" evidence="1">
    <location>
        <begin position="379"/>
        <end position="399"/>
    </location>
</feature>
<evidence type="ECO:0000313" key="3">
    <source>
        <dbReference type="Proteomes" id="UP001281761"/>
    </source>
</evidence>
<feature type="region of interest" description="Disordered" evidence="1">
    <location>
        <begin position="623"/>
        <end position="687"/>
    </location>
</feature>
<gene>
    <name evidence="2" type="ORF">BLNAU_16995</name>
</gene>
<feature type="compositionally biased region" description="Basic and acidic residues" evidence="1">
    <location>
        <begin position="379"/>
        <end position="392"/>
    </location>
</feature>
<feature type="compositionally biased region" description="Basic residues" evidence="1">
    <location>
        <begin position="247"/>
        <end position="261"/>
    </location>
</feature>
<proteinExistence type="predicted"/>
<feature type="compositionally biased region" description="Low complexity" evidence="1">
    <location>
        <begin position="317"/>
        <end position="333"/>
    </location>
</feature>
<dbReference type="Proteomes" id="UP001281761">
    <property type="component" value="Unassembled WGS sequence"/>
</dbReference>
<feature type="compositionally biased region" description="Polar residues" evidence="1">
    <location>
        <begin position="336"/>
        <end position="355"/>
    </location>
</feature>
<organism evidence="2 3">
    <name type="scientific">Blattamonas nauphoetae</name>
    <dbReference type="NCBI Taxonomy" id="2049346"/>
    <lineage>
        <taxon>Eukaryota</taxon>
        <taxon>Metamonada</taxon>
        <taxon>Preaxostyla</taxon>
        <taxon>Oxymonadida</taxon>
        <taxon>Blattamonas</taxon>
    </lineage>
</organism>
<evidence type="ECO:0000256" key="1">
    <source>
        <dbReference type="SAM" id="MobiDB-lite"/>
    </source>
</evidence>
<feature type="region of interest" description="Disordered" evidence="1">
    <location>
        <begin position="33"/>
        <end position="75"/>
    </location>
</feature>
<feature type="compositionally biased region" description="Basic and acidic residues" evidence="1">
    <location>
        <begin position="546"/>
        <end position="569"/>
    </location>
</feature>